<dbReference type="STRING" id="328396.RU93_GL000150"/>
<evidence type="ECO:0000313" key="2">
    <source>
        <dbReference type="Proteomes" id="UP000182149"/>
    </source>
</evidence>
<keyword evidence="2" id="KW-1185">Reference proteome</keyword>
<proteinExistence type="predicted"/>
<accession>A0A1L8QXJ4</accession>
<reference evidence="1 2" key="1">
    <citation type="submission" date="2014-12" db="EMBL/GenBank/DDBJ databases">
        <title>Draft genome sequences of 29 type strains of Enterococci.</title>
        <authorList>
            <person name="Zhong Z."/>
            <person name="Sun Z."/>
            <person name="Liu W."/>
            <person name="Zhang W."/>
            <person name="Zhang H."/>
        </authorList>
    </citation>
    <scope>NUCLEOTIDE SEQUENCE [LARGE SCALE GENOMIC DNA]</scope>
    <source>
        <strain evidence="1 2">DSM 17690</strain>
    </source>
</reference>
<dbReference type="EMBL" id="JXKD01000001">
    <property type="protein sequence ID" value="OJG12220.1"/>
    <property type="molecule type" value="Genomic_DNA"/>
</dbReference>
<gene>
    <name evidence="1" type="ORF">RU93_GL000150</name>
</gene>
<comment type="caution">
    <text evidence="1">The sequence shown here is derived from an EMBL/GenBank/DDBJ whole genome shotgun (WGS) entry which is preliminary data.</text>
</comment>
<name>A0A1L8QXJ4_9ENTE</name>
<protein>
    <submittedName>
        <fullName evidence="1">Uncharacterized protein</fullName>
    </submittedName>
</protein>
<dbReference type="Proteomes" id="UP000182149">
    <property type="component" value="Unassembled WGS sequence"/>
</dbReference>
<dbReference type="AlphaFoldDB" id="A0A1L8QXJ4"/>
<sequence>MKQKTSDTSLQCSALAWAKHHGFLREIDSEKEAFRFFCG</sequence>
<organism evidence="1 2">
    <name type="scientific">Enterococcus aquimarinus</name>
    <dbReference type="NCBI Taxonomy" id="328396"/>
    <lineage>
        <taxon>Bacteria</taxon>
        <taxon>Bacillati</taxon>
        <taxon>Bacillota</taxon>
        <taxon>Bacilli</taxon>
        <taxon>Lactobacillales</taxon>
        <taxon>Enterococcaceae</taxon>
        <taxon>Enterococcus</taxon>
    </lineage>
</organism>
<evidence type="ECO:0000313" key="1">
    <source>
        <dbReference type="EMBL" id="OJG12220.1"/>
    </source>
</evidence>